<dbReference type="PROSITE" id="PS51384">
    <property type="entry name" value="FAD_FR"/>
    <property type="match status" value="1"/>
</dbReference>
<dbReference type="InterPro" id="IPR008333">
    <property type="entry name" value="Cbr1-like_FAD-bd_dom"/>
</dbReference>
<evidence type="ECO:0000313" key="17">
    <source>
        <dbReference type="EMBL" id="GBQ07714.1"/>
    </source>
</evidence>
<dbReference type="Pfam" id="PF00970">
    <property type="entry name" value="FAD_binding_6"/>
    <property type="match status" value="1"/>
</dbReference>
<evidence type="ECO:0000256" key="3">
    <source>
        <dbReference type="ARBA" id="ARBA00012229"/>
    </source>
</evidence>
<keyword evidence="6 14" id="KW-0561">Oxygen transport</keyword>
<dbReference type="InterPro" id="IPR000971">
    <property type="entry name" value="Globin"/>
</dbReference>
<feature type="domain" description="FAD-binding FR-type" evidence="16">
    <location>
        <begin position="154"/>
        <end position="258"/>
    </location>
</feature>
<evidence type="ECO:0000256" key="1">
    <source>
        <dbReference type="ARBA" id="ARBA00001970"/>
    </source>
</evidence>
<dbReference type="NCBIfam" id="NF009805">
    <property type="entry name" value="PRK13289.1"/>
    <property type="match status" value="1"/>
</dbReference>
<comment type="cofactor">
    <cofactor evidence="1">
        <name>heme b</name>
        <dbReference type="ChEBI" id="CHEBI:60344"/>
    </cofactor>
</comment>
<evidence type="ECO:0000256" key="6">
    <source>
        <dbReference type="ARBA" id="ARBA00022621"/>
    </source>
</evidence>
<evidence type="ECO:0000256" key="11">
    <source>
        <dbReference type="ARBA" id="ARBA00025094"/>
    </source>
</evidence>
<evidence type="ECO:0000256" key="12">
    <source>
        <dbReference type="ARBA" id="ARBA00048649"/>
    </source>
</evidence>
<name>A0ABQ0P3B9_9PROT</name>
<gene>
    <name evidence="17" type="ORF">AA15669_1500</name>
</gene>
<evidence type="ECO:0000313" key="18">
    <source>
        <dbReference type="Proteomes" id="UP001062901"/>
    </source>
</evidence>
<dbReference type="Gene3D" id="3.40.50.80">
    <property type="entry name" value="Nucleotide-binding domain of ferredoxin-NADP reductase (FNR) module"/>
    <property type="match status" value="1"/>
</dbReference>
<dbReference type="InterPro" id="IPR009050">
    <property type="entry name" value="Globin-like_sf"/>
</dbReference>
<dbReference type="SUPFAM" id="SSF63380">
    <property type="entry name" value="Riboflavin synthase domain-like"/>
    <property type="match status" value="1"/>
</dbReference>
<feature type="domain" description="Globin" evidence="15">
    <location>
        <begin position="4"/>
        <end position="140"/>
    </location>
</feature>
<keyword evidence="8" id="KW-0521">NADP</keyword>
<proteinExistence type="inferred from homology"/>
<comment type="function">
    <text evidence="11">Is involved in NO detoxification in an aerobic process, termed nitric oxide dioxygenase (NOD) reaction that utilizes O(2) and NAD(P)H to convert NO to nitrate, which protects the bacterium from various noxious nitrogen compounds. Therefore, plays a central role in the inducible response to nitrosative stress.</text>
</comment>
<evidence type="ECO:0000256" key="4">
    <source>
        <dbReference type="ARBA" id="ARBA00022575"/>
    </source>
</evidence>
<dbReference type="InterPro" id="IPR017938">
    <property type="entry name" value="Riboflavin_synthase-like_b-brl"/>
</dbReference>
<comment type="similarity">
    <text evidence="2">In the C-terminal section; belongs to the flavoprotein pyridine nucleotide cytochrome reductase family.</text>
</comment>
<evidence type="ECO:0000259" key="15">
    <source>
        <dbReference type="PROSITE" id="PS01033"/>
    </source>
</evidence>
<dbReference type="Proteomes" id="UP001062901">
    <property type="component" value="Unassembled WGS sequence"/>
</dbReference>
<keyword evidence="10" id="KW-0520">NAD</keyword>
<dbReference type="PROSITE" id="PS01033">
    <property type="entry name" value="GLOBIN"/>
    <property type="match status" value="1"/>
</dbReference>
<keyword evidence="9" id="KW-0408">Iron</keyword>
<dbReference type="CDD" id="cd08922">
    <property type="entry name" value="FHb-globin"/>
    <property type="match status" value="1"/>
</dbReference>
<comment type="caution">
    <text evidence="17">The sequence shown here is derived from an EMBL/GenBank/DDBJ whole genome shotgun (WGS) entry which is preliminary data.</text>
</comment>
<keyword evidence="18" id="KW-1185">Reference proteome</keyword>
<reference evidence="17" key="1">
    <citation type="submission" date="2013-04" db="EMBL/GenBank/DDBJ databases">
        <title>The genome sequencing project of 58 acetic acid bacteria.</title>
        <authorList>
            <person name="Okamoto-Kainuma A."/>
            <person name="Ishikawa M."/>
            <person name="Umino S."/>
            <person name="Koizumi Y."/>
            <person name="Shiwa Y."/>
            <person name="Yoshikawa H."/>
            <person name="Matsutani M."/>
            <person name="Matsushita K."/>
        </authorList>
    </citation>
    <scope>NUCLEOTIDE SEQUENCE</scope>
    <source>
        <strain evidence="17">DSM 15669</strain>
    </source>
</reference>
<evidence type="ECO:0000256" key="5">
    <source>
        <dbReference type="ARBA" id="ARBA00022617"/>
    </source>
</evidence>
<keyword evidence="4" id="KW-0216">Detoxification</keyword>
<dbReference type="PRINTS" id="PR00410">
    <property type="entry name" value="PHEHYDRXLASE"/>
</dbReference>
<dbReference type="InterPro" id="IPR001433">
    <property type="entry name" value="OxRdtase_FAD/NAD-bd"/>
</dbReference>
<dbReference type="PANTHER" id="PTHR43396:SF3">
    <property type="entry name" value="FLAVOHEMOPROTEIN"/>
    <property type="match status" value="1"/>
</dbReference>
<keyword evidence="14" id="KW-0813">Transport</keyword>
<organism evidence="17 18">
    <name type="scientific">Saccharibacter floricola DSM 15669</name>
    <dbReference type="NCBI Taxonomy" id="1123227"/>
    <lineage>
        <taxon>Bacteria</taxon>
        <taxon>Pseudomonadati</taxon>
        <taxon>Pseudomonadota</taxon>
        <taxon>Alphaproteobacteria</taxon>
        <taxon>Acetobacterales</taxon>
        <taxon>Acetobacteraceae</taxon>
        <taxon>Saccharibacter</taxon>
    </lineage>
</organism>
<dbReference type="InterPro" id="IPR017927">
    <property type="entry name" value="FAD-bd_FR_type"/>
</dbReference>
<accession>A0ABQ0P3B9</accession>
<evidence type="ECO:0000256" key="14">
    <source>
        <dbReference type="RuleBase" id="RU000356"/>
    </source>
</evidence>
<comment type="catalytic activity">
    <reaction evidence="12">
        <text>2 nitric oxide + NADH + 2 O2 = 2 nitrate + NAD(+) + H(+)</text>
        <dbReference type="Rhea" id="RHEA:19469"/>
        <dbReference type="ChEBI" id="CHEBI:15378"/>
        <dbReference type="ChEBI" id="CHEBI:15379"/>
        <dbReference type="ChEBI" id="CHEBI:16480"/>
        <dbReference type="ChEBI" id="CHEBI:17632"/>
        <dbReference type="ChEBI" id="CHEBI:57540"/>
        <dbReference type="ChEBI" id="CHEBI:57945"/>
        <dbReference type="EC" id="1.14.12.17"/>
    </reaction>
</comment>
<dbReference type="PANTHER" id="PTHR43396">
    <property type="entry name" value="FLAVOHEMOPROTEIN"/>
    <property type="match status" value="1"/>
</dbReference>
<evidence type="ECO:0000256" key="7">
    <source>
        <dbReference type="ARBA" id="ARBA00022723"/>
    </source>
</evidence>
<dbReference type="InterPro" id="IPR012292">
    <property type="entry name" value="Globin/Proto"/>
</dbReference>
<evidence type="ECO:0000259" key="16">
    <source>
        <dbReference type="PROSITE" id="PS51384"/>
    </source>
</evidence>
<evidence type="ECO:0000256" key="8">
    <source>
        <dbReference type="ARBA" id="ARBA00022857"/>
    </source>
</evidence>
<dbReference type="EC" id="1.14.12.17" evidence="3"/>
<dbReference type="Gene3D" id="1.10.490.10">
    <property type="entry name" value="Globins"/>
    <property type="match status" value="1"/>
</dbReference>
<dbReference type="Pfam" id="PF00175">
    <property type="entry name" value="NAD_binding_1"/>
    <property type="match status" value="1"/>
</dbReference>
<dbReference type="SUPFAM" id="SSF46458">
    <property type="entry name" value="Globin-like"/>
    <property type="match status" value="1"/>
</dbReference>
<comment type="catalytic activity">
    <reaction evidence="13">
        <text>2 nitric oxide + NADPH + 2 O2 = 2 nitrate + NADP(+) + H(+)</text>
        <dbReference type="Rhea" id="RHEA:19465"/>
        <dbReference type="ChEBI" id="CHEBI:15378"/>
        <dbReference type="ChEBI" id="CHEBI:15379"/>
        <dbReference type="ChEBI" id="CHEBI:16480"/>
        <dbReference type="ChEBI" id="CHEBI:17632"/>
        <dbReference type="ChEBI" id="CHEBI:57783"/>
        <dbReference type="ChEBI" id="CHEBI:58349"/>
        <dbReference type="EC" id="1.14.12.17"/>
    </reaction>
</comment>
<protein>
    <recommendedName>
        <fullName evidence="3">nitric oxide dioxygenase</fullName>
        <ecNumber evidence="3">1.14.12.17</ecNumber>
    </recommendedName>
</protein>
<evidence type="ECO:0000256" key="9">
    <source>
        <dbReference type="ARBA" id="ARBA00023004"/>
    </source>
</evidence>
<dbReference type="InterPro" id="IPR039261">
    <property type="entry name" value="FNR_nucleotide-bd"/>
</dbReference>
<dbReference type="SUPFAM" id="SSF52343">
    <property type="entry name" value="Ferredoxin reductase-like, C-terminal NADP-linked domain"/>
    <property type="match status" value="1"/>
</dbReference>
<dbReference type="CDD" id="cd06184">
    <property type="entry name" value="flavohem_like_fad_nad_binding"/>
    <property type="match status" value="1"/>
</dbReference>
<dbReference type="Pfam" id="PF00042">
    <property type="entry name" value="Globin"/>
    <property type="match status" value="1"/>
</dbReference>
<evidence type="ECO:0000256" key="13">
    <source>
        <dbReference type="ARBA" id="ARBA00049433"/>
    </source>
</evidence>
<evidence type="ECO:0000256" key="10">
    <source>
        <dbReference type="ARBA" id="ARBA00023027"/>
    </source>
</evidence>
<keyword evidence="5 14" id="KW-0349">Heme</keyword>
<dbReference type="EMBL" id="BAQD01000043">
    <property type="protein sequence ID" value="GBQ07714.1"/>
    <property type="molecule type" value="Genomic_DNA"/>
</dbReference>
<dbReference type="RefSeq" id="WP_018979315.1">
    <property type="nucleotide sequence ID" value="NZ_BAQD01000043.1"/>
</dbReference>
<dbReference type="Gene3D" id="2.40.30.10">
    <property type="entry name" value="Translation factors"/>
    <property type="match status" value="1"/>
</dbReference>
<sequence>MPTPLSEKTRSIVTACVPALEAHGLDITREMYKRLLADKAIADLFNMSHQKDGEQPKALAFAVLAYARHIQNPAPLQTMIERIAEKHVGLNILPEHYPFVGEALLGAIAHVLGDAATPDIMEAWKEAYWFLADVLIEREQTLYQEDAEQEGGWVGWRPFQVAERHEESADVTSFILRPTDNQPVMTHKPGQYLSFRFNVPGAGAERRNYSISSAPSNAYYRITVKRQNHGVVSNWLHDTVRVGDVLDVSAPAGEFTLHHDTDRPVTLVSLGIGLTPMISIVESLTAQTSSRKFHYVHGTHSPQSDVFGDVIRSLARKGSLKADVFYSHDAPTQEESPVEIHKGHLSSEWLIGHLLPESDIYLCGPSAFMTETIKALRAAGIPQERIHYDIFGSASDPFLATAA</sequence>
<comment type="similarity">
    <text evidence="14">Belongs to the globin family.</text>
</comment>
<keyword evidence="7" id="KW-0479">Metal-binding</keyword>
<evidence type="ECO:0000256" key="2">
    <source>
        <dbReference type="ARBA" id="ARBA00006401"/>
    </source>
</evidence>